<feature type="transmembrane region" description="Helical" evidence="1">
    <location>
        <begin position="89"/>
        <end position="114"/>
    </location>
</feature>
<organism evidence="2 3">
    <name type="scientific">Chimaeribacter coloradensis</name>
    <dbReference type="NCBI Taxonomy" id="2060068"/>
    <lineage>
        <taxon>Bacteria</taxon>
        <taxon>Pseudomonadati</taxon>
        <taxon>Pseudomonadota</taxon>
        <taxon>Gammaproteobacteria</taxon>
        <taxon>Enterobacterales</taxon>
        <taxon>Yersiniaceae</taxon>
        <taxon>Chimaeribacter</taxon>
    </lineage>
</organism>
<feature type="transmembrane region" description="Helical" evidence="1">
    <location>
        <begin position="126"/>
        <end position="142"/>
    </location>
</feature>
<dbReference type="Proteomes" id="UP000234503">
    <property type="component" value="Unassembled WGS sequence"/>
</dbReference>
<reference evidence="2 3" key="1">
    <citation type="submission" date="2017-12" db="EMBL/GenBank/DDBJ databases">
        <title>Characterization of six clinical isolates of Enterochimera gen. nov., a novel genus of the Yersiniaciae family and the three species Enterochimera arupensis sp. nov., Enterochimera coloradensis sp. nov, and Enterochimera californica sp. nov.</title>
        <authorList>
            <person name="Rossi A."/>
            <person name="Fisher M."/>
        </authorList>
    </citation>
    <scope>NUCLEOTIDE SEQUENCE [LARGE SCALE GENOMIC DNA]</scope>
    <source>
        <strain evidence="3">2016-Iso4</strain>
    </source>
</reference>
<gene>
    <name evidence="2" type="ORF">CYR32_12845</name>
</gene>
<keyword evidence="1" id="KW-1133">Transmembrane helix</keyword>
<name>A0A2N5E177_9GAMM</name>
<dbReference type="EMBL" id="PJZH01000012">
    <property type="protein sequence ID" value="PLR34091.1"/>
    <property type="molecule type" value="Genomic_DNA"/>
</dbReference>
<protein>
    <submittedName>
        <fullName evidence="2">Uncharacterized protein</fullName>
    </submittedName>
</protein>
<feature type="transmembrane region" description="Helical" evidence="1">
    <location>
        <begin position="14"/>
        <end position="34"/>
    </location>
</feature>
<accession>A0A2N5E177</accession>
<dbReference type="OrthoDB" id="9180214at2"/>
<keyword evidence="1" id="KW-0472">Membrane</keyword>
<comment type="caution">
    <text evidence="2">The sequence shown here is derived from an EMBL/GenBank/DDBJ whole genome shotgun (WGS) entry which is preliminary data.</text>
</comment>
<keyword evidence="3" id="KW-1185">Reference proteome</keyword>
<sequence>MDKHVTDFLVIKDVVFWLIIAFVTLFLLVTLKIIRRSLADSNWKMSEAISEPEGVPATPAAPGEPTAETLQGAAAAPVKPAMVASSSRLIALIGGIILAAMYLGTGYYVLFAVFYLPENVKRIDEINQFFVMGMTLFSPYAVNKLSTMFKG</sequence>
<evidence type="ECO:0000313" key="3">
    <source>
        <dbReference type="Proteomes" id="UP000234503"/>
    </source>
</evidence>
<evidence type="ECO:0000313" key="2">
    <source>
        <dbReference type="EMBL" id="PLR34091.1"/>
    </source>
</evidence>
<dbReference type="AlphaFoldDB" id="A0A2N5E177"/>
<dbReference type="RefSeq" id="WP_101824942.1">
    <property type="nucleotide sequence ID" value="NZ_PJZH01000012.1"/>
</dbReference>
<proteinExistence type="predicted"/>
<keyword evidence="1" id="KW-0812">Transmembrane</keyword>
<evidence type="ECO:0000256" key="1">
    <source>
        <dbReference type="SAM" id="Phobius"/>
    </source>
</evidence>